<reference evidence="2 3" key="1">
    <citation type="submission" date="2017-11" db="EMBL/GenBank/DDBJ databases">
        <title>De novo assembly and phasing of dikaryotic genomes from two isolates of Puccinia coronata f. sp. avenae, the causal agent of oat crown rust.</title>
        <authorList>
            <person name="Miller M.E."/>
            <person name="Zhang Y."/>
            <person name="Omidvar V."/>
            <person name="Sperschneider J."/>
            <person name="Schwessinger B."/>
            <person name="Raley C."/>
            <person name="Palmer J.M."/>
            <person name="Garnica D."/>
            <person name="Upadhyaya N."/>
            <person name="Rathjen J."/>
            <person name="Taylor J.M."/>
            <person name="Park R.F."/>
            <person name="Dodds P.N."/>
            <person name="Hirsch C.D."/>
            <person name="Kianian S.F."/>
            <person name="Figueroa M."/>
        </authorList>
    </citation>
    <scope>NUCLEOTIDE SEQUENCE [LARGE SCALE GENOMIC DNA]</scope>
    <source>
        <strain evidence="2">12SD80</strain>
    </source>
</reference>
<organism evidence="2 3">
    <name type="scientific">Puccinia coronata f. sp. avenae</name>
    <dbReference type="NCBI Taxonomy" id="200324"/>
    <lineage>
        <taxon>Eukaryota</taxon>
        <taxon>Fungi</taxon>
        <taxon>Dikarya</taxon>
        <taxon>Basidiomycota</taxon>
        <taxon>Pucciniomycotina</taxon>
        <taxon>Pucciniomycetes</taxon>
        <taxon>Pucciniales</taxon>
        <taxon>Pucciniaceae</taxon>
        <taxon>Puccinia</taxon>
    </lineage>
</organism>
<feature type="region of interest" description="Disordered" evidence="1">
    <location>
        <begin position="211"/>
        <end position="232"/>
    </location>
</feature>
<dbReference type="EMBL" id="PGCI01000631">
    <property type="protein sequence ID" value="PLW23521.1"/>
    <property type="molecule type" value="Genomic_DNA"/>
</dbReference>
<sequence length="405" mass="45253">MENYFTRKKKDTLPSVSTDNQNAALLDHSINNPPNIEPNAQDAVAIRLESYLNSYLSAPTKKPPDDIKKKAQVEWERINVAIKSLLEEHKHKLKKQPSLKLDSAMIANLKEFNQLQYDYTIQGVKLPSKAAALSTSQSSFQRFSATNGAPAPSRSGVHLARLISNQARHVIDHKELLVVKRGNTSKHPLLLDNIELLRVLFKWMTEQVPGEFENSQSKSGKKTTSSDAATPIYPGSNGDAWWDMEQLCHQISTKAIPIFETLHPNSQAVFIFDCSSAHGAFSKSALRVQNMNLNPGVQTFSYDSSHPSPDLAGKQKGVKAILMERGLWQYYSEKNCKNNLPCVKFECDKCATSNTKKDAIKHSARLIRQAEDIGYFLSEDQCVSKFMDKSGIQHAKPSSNLVPNK</sequence>
<feature type="compositionally biased region" description="Low complexity" evidence="1">
    <location>
        <begin position="215"/>
        <end position="226"/>
    </location>
</feature>
<evidence type="ECO:0008006" key="4">
    <source>
        <dbReference type="Google" id="ProtNLM"/>
    </source>
</evidence>
<comment type="caution">
    <text evidence="2">The sequence shown here is derived from an EMBL/GenBank/DDBJ whole genome shotgun (WGS) entry which is preliminary data.</text>
</comment>
<evidence type="ECO:0000256" key="1">
    <source>
        <dbReference type="SAM" id="MobiDB-lite"/>
    </source>
</evidence>
<accession>A0A2N5TDH0</accession>
<proteinExistence type="predicted"/>
<protein>
    <recommendedName>
        <fullName evidence="4">DDE-1 domain-containing protein</fullName>
    </recommendedName>
</protein>
<dbReference type="Proteomes" id="UP000235392">
    <property type="component" value="Unassembled WGS sequence"/>
</dbReference>
<name>A0A2N5TDH0_9BASI</name>
<evidence type="ECO:0000313" key="3">
    <source>
        <dbReference type="Proteomes" id="UP000235392"/>
    </source>
</evidence>
<evidence type="ECO:0000313" key="2">
    <source>
        <dbReference type="EMBL" id="PLW23521.1"/>
    </source>
</evidence>
<dbReference type="PANTHER" id="PTHR35871:SF1">
    <property type="entry name" value="CXC1-LIKE CYSTEINE CLUSTER ASSOCIATED WITH KDZ TRANSPOSASES DOMAIN-CONTAINING PROTEIN"/>
    <property type="match status" value="1"/>
</dbReference>
<dbReference type="AlphaFoldDB" id="A0A2N5TDH0"/>
<gene>
    <name evidence="2" type="ORF">PCASD_12038</name>
</gene>
<dbReference type="PANTHER" id="PTHR35871">
    <property type="entry name" value="EXPRESSED PROTEIN"/>
    <property type="match status" value="1"/>
</dbReference>